<dbReference type="InterPro" id="IPR000719">
    <property type="entry name" value="Prot_kinase_dom"/>
</dbReference>
<name>Q2S419_SALRD</name>
<dbReference type="InterPro" id="IPR011009">
    <property type="entry name" value="Kinase-like_dom_sf"/>
</dbReference>
<dbReference type="HOGENOM" id="CLU_006533_9_3_10"/>
<dbReference type="Pfam" id="PF03109">
    <property type="entry name" value="ABC1"/>
    <property type="match status" value="1"/>
</dbReference>
<sequence length="499" mass="56354">MSTSRPCCPVRGFRSACCVSELLRNTKYTVRNTSSASAVSLFRSTFHELRRSMSTDDASDDFPASKLERSGLFAKTGLKVGKNYAQYLMDRATGAEEEARKRELNAQNARDLFEEFTRLRGTALKLAQSMSMDTGLLPDEFMEVMAEAQYSVPPMNKALVRKRIRDGLGRFPELLFDDFEPEAMAAASLGQVHRARLDDGRDVAVKVQYPNVRETIESDLSVARTLFERLIQGDGVDAHFEEVKARLQEETDYLNEAQNIDHFADQYDGEKLVVPRPVPDRTAETVLTMTHVDGQHLDAFLDADPSPGERDRFGQLLWDFLHEQVAGNARTLHADTHPGNFLFRDDGRLGVIDFGCVKTFPQQFRDDMLRLFRARMAGDEDQITDLLYTLDILHDGLPAETQEELRHFFDEYGSLIVEPYRQSSFDFGDPAFRDRLQDCFEQASHLRAATGSPHFIFLNKALVGLLNLLTRLEARVDTTESLSLLNESLEGLGCAAVER</sequence>
<dbReference type="InterPro" id="IPR034646">
    <property type="entry name" value="ADCK3_dom"/>
</dbReference>
<feature type="domain" description="Protein kinase" evidence="2">
    <location>
        <begin position="178"/>
        <end position="499"/>
    </location>
</feature>
<dbReference type="EnsemblBacteria" id="ABC45088">
    <property type="protein sequence ID" value="ABC45088"/>
    <property type="gene ID" value="SRU_0929"/>
</dbReference>
<protein>
    <submittedName>
        <fullName evidence="3">ABC1 family protein</fullName>
    </submittedName>
</protein>
<comment type="similarity">
    <text evidence="1">Belongs to the protein kinase superfamily. ADCK protein kinase family.</text>
</comment>
<evidence type="ECO:0000313" key="3">
    <source>
        <dbReference type="EMBL" id="ABC45088.1"/>
    </source>
</evidence>
<evidence type="ECO:0000256" key="1">
    <source>
        <dbReference type="ARBA" id="ARBA00009670"/>
    </source>
</evidence>
<dbReference type="Proteomes" id="UP000008674">
    <property type="component" value="Chromosome"/>
</dbReference>
<dbReference type="InterPro" id="IPR004147">
    <property type="entry name" value="ABC1_dom"/>
</dbReference>
<dbReference type="PANTHER" id="PTHR10566">
    <property type="entry name" value="CHAPERONE-ACTIVITY OF BC1 COMPLEX CABC1 -RELATED"/>
    <property type="match status" value="1"/>
</dbReference>
<dbReference type="STRING" id="309807.SRU_0929"/>
<dbReference type="GO" id="GO:0005524">
    <property type="term" value="F:ATP binding"/>
    <property type="evidence" value="ECO:0007669"/>
    <property type="project" value="InterPro"/>
</dbReference>
<dbReference type="eggNOG" id="COG0661">
    <property type="taxonomic scope" value="Bacteria"/>
</dbReference>
<accession>Q2S419</accession>
<dbReference type="PANTHER" id="PTHR10566:SF113">
    <property type="entry name" value="PROTEIN ACTIVITY OF BC1 COMPLEX KINASE 7, CHLOROPLASTIC"/>
    <property type="match status" value="1"/>
</dbReference>
<dbReference type="CDD" id="cd13970">
    <property type="entry name" value="ABC1_ADCK3"/>
    <property type="match status" value="1"/>
</dbReference>
<dbReference type="KEGG" id="sru:SRU_0929"/>
<dbReference type="AlphaFoldDB" id="Q2S419"/>
<organism evidence="3 4">
    <name type="scientific">Salinibacter ruber (strain DSM 13855 / M31)</name>
    <dbReference type="NCBI Taxonomy" id="309807"/>
    <lineage>
        <taxon>Bacteria</taxon>
        <taxon>Pseudomonadati</taxon>
        <taxon>Rhodothermota</taxon>
        <taxon>Rhodothermia</taxon>
        <taxon>Rhodothermales</taxon>
        <taxon>Salinibacteraceae</taxon>
        <taxon>Salinibacter</taxon>
    </lineage>
</organism>
<dbReference type="EMBL" id="CP000159">
    <property type="protein sequence ID" value="ABC45088.1"/>
    <property type="molecule type" value="Genomic_DNA"/>
</dbReference>
<gene>
    <name evidence="3" type="ordered locus">SRU_0929</name>
</gene>
<dbReference type="GO" id="GO:0004672">
    <property type="term" value="F:protein kinase activity"/>
    <property type="evidence" value="ECO:0007669"/>
    <property type="project" value="InterPro"/>
</dbReference>
<dbReference type="InterPro" id="IPR050154">
    <property type="entry name" value="UbiB_kinase"/>
</dbReference>
<evidence type="ECO:0000313" key="4">
    <source>
        <dbReference type="Proteomes" id="UP000008674"/>
    </source>
</evidence>
<reference evidence="3 4" key="1">
    <citation type="journal article" date="2005" name="Proc. Natl. Acad. Sci. U.S.A.">
        <title>The genome of Salinibacter ruber: convergence and gene exchange among hyperhalophilic bacteria and archaea.</title>
        <authorList>
            <person name="Mongodin E.F."/>
            <person name="Nelson K.E."/>
            <person name="Daugherty S."/>
            <person name="Deboy R.T."/>
            <person name="Wister J."/>
            <person name="Khouri H."/>
            <person name="Weidman J."/>
            <person name="Walsh D.A."/>
            <person name="Papke R.T."/>
            <person name="Sanchez Perez G."/>
            <person name="Sharma A.K."/>
            <person name="Nesbo C.L."/>
            <person name="MacLeod D."/>
            <person name="Bapteste E."/>
            <person name="Doolittle W.F."/>
            <person name="Charlebois R.L."/>
            <person name="Legault B."/>
            <person name="Rodriguez-Valera F."/>
        </authorList>
    </citation>
    <scope>NUCLEOTIDE SEQUENCE [LARGE SCALE GENOMIC DNA]</scope>
    <source>
        <strain evidence="4">DSM 13855 / CECT 5946 / M31</strain>
    </source>
</reference>
<evidence type="ECO:0000259" key="2">
    <source>
        <dbReference type="PROSITE" id="PS50011"/>
    </source>
</evidence>
<dbReference type="SUPFAM" id="SSF56112">
    <property type="entry name" value="Protein kinase-like (PK-like)"/>
    <property type="match status" value="1"/>
</dbReference>
<proteinExistence type="inferred from homology"/>
<dbReference type="OrthoDB" id="9795390at2"/>
<keyword evidence="4" id="KW-1185">Reference proteome</keyword>
<dbReference type="PROSITE" id="PS50011">
    <property type="entry name" value="PROTEIN_KINASE_DOM"/>
    <property type="match status" value="1"/>
</dbReference>